<feature type="signal peptide" evidence="11">
    <location>
        <begin position="1"/>
        <end position="21"/>
    </location>
</feature>
<dbReference type="EC" id="3.2.1.58" evidence="9"/>
<dbReference type="GO" id="GO:1904541">
    <property type="term" value="P:fungal-type cell wall disassembly involved in conjugation with cellular fusion"/>
    <property type="evidence" value="ECO:0007669"/>
    <property type="project" value="EnsemblFungi"/>
</dbReference>
<feature type="chain" id="PRO_5009133830" description="glucan 1,3-beta-glucosidase" evidence="11">
    <location>
        <begin position="22"/>
        <end position="428"/>
    </location>
</feature>
<keyword evidence="14" id="KW-1185">Reference proteome</keyword>
<dbReference type="Pfam" id="PF00150">
    <property type="entry name" value="Cellulase"/>
    <property type="match status" value="1"/>
</dbReference>
<evidence type="ECO:0000313" key="14">
    <source>
        <dbReference type="Proteomes" id="UP000095009"/>
    </source>
</evidence>
<dbReference type="GO" id="GO:0000935">
    <property type="term" value="C:division septum"/>
    <property type="evidence" value="ECO:0007669"/>
    <property type="project" value="EnsemblFungi"/>
</dbReference>
<evidence type="ECO:0000313" key="13">
    <source>
        <dbReference type="EMBL" id="ODQ64453.1"/>
    </source>
</evidence>
<evidence type="ECO:0000256" key="9">
    <source>
        <dbReference type="ARBA" id="ARBA00038929"/>
    </source>
</evidence>
<dbReference type="OrthoDB" id="62120at2759"/>
<evidence type="ECO:0000256" key="5">
    <source>
        <dbReference type="ARBA" id="ARBA00022801"/>
    </source>
</evidence>
<dbReference type="InterPro" id="IPR017853">
    <property type="entry name" value="GH"/>
</dbReference>
<dbReference type="GO" id="GO:0004338">
    <property type="term" value="F:glucan exo-1,3-beta-glucosidase activity"/>
    <property type="evidence" value="ECO:0007669"/>
    <property type="project" value="UniProtKB-EC"/>
</dbReference>
<evidence type="ECO:0000256" key="1">
    <source>
        <dbReference type="ARBA" id="ARBA00004613"/>
    </source>
</evidence>
<reference evidence="13 14" key="1">
    <citation type="journal article" date="2016" name="Proc. Natl. Acad. Sci. U.S.A.">
        <title>Comparative genomics of biotechnologically important yeasts.</title>
        <authorList>
            <person name="Riley R."/>
            <person name="Haridas S."/>
            <person name="Wolfe K.H."/>
            <person name="Lopes M.R."/>
            <person name="Hittinger C.T."/>
            <person name="Goeker M."/>
            <person name="Salamov A.A."/>
            <person name="Wisecaver J.H."/>
            <person name="Long T.M."/>
            <person name="Calvey C.H."/>
            <person name="Aerts A.L."/>
            <person name="Barry K.W."/>
            <person name="Choi C."/>
            <person name="Clum A."/>
            <person name="Coughlan A.Y."/>
            <person name="Deshpande S."/>
            <person name="Douglass A.P."/>
            <person name="Hanson S.J."/>
            <person name="Klenk H.-P."/>
            <person name="LaButti K.M."/>
            <person name="Lapidus A."/>
            <person name="Lindquist E.A."/>
            <person name="Lipzen A.M."/>
            <person name="Meier-Kolthoff J.P."/>
            <person name="Ohm R.A."/>
            <person name="Otillar R.P."/>
            <person name="Pangilinan J.L."/>
            <person name="Peng Y."/>
            <person name="Rokas A."/>
            <person name="Rosa C.A."/>
            <person name="Scheuner C."/>
            <person name="Sibirny A.A."/>
            <person name="Slot J.C."/>
            <person name="Stielow J.B."/>
            <person name="Sun H."/>
            <person name="Kurtzman C.P."/>
            <person name="Blackwell M."/>
            <person name="Grigoriev I.V."/>
            <person name="Jeffries T.W."/>
        </authorList>
    </citation>
    <scope>NUCLEOTIDE SEQUENCE [LARGE SCALE GENOMIC DNA]</scope>
    <source>
        <strain evidence="13 14">DSM 6958</strain>
    </source>
</reference>
<dbReference type="GO" id="GO:1990819">
    <property type="term" value="C:mating projection actin fusion focus"/>
    <property type="evidence" value="ECO:0007669"/>
    <property type="project" value="EnsemblFungi"/>
</dbReference>
<keyword evidence="5 10" id="KW-0378">Hydrolase</keyword>
<comment type="subcellular location">
    <subcellularLocation>
        <location evidence="1">Secreted</location>
    </subcellularLocation>
</comment>
<name>A0A1E3PGA3_9ASCO</name>
<dbReference type="FunFam" id="3.20.20.80:FF:000033">
    <property type="entry name" value="Glucan 1,3-beta-glucosidase A"/>
    <property type="match status" value="1"/>
</dbReference>
<evidence type="ECO:0000256" key="6">
    <source>
        <dbReference type="ARBA" id="ARBA00023295"/>
    </source>
</evidence>
<proteinExistence type="inferred from homology"/>
<evidence type="ECO:0000256" key="2">
    <source>
        <dbReference type="ARBA" id="ARBA00005641"/>
    </source>
</evidence>
<sequence>MRFSLSLISTGLALWAQTVSSLTLSRRSSQDLSFDYSNSKVRGVNLGGWLVLEPYITPSLFEPFRTNSYNDDGIPVDEYHYTQALGKEEALARLQTHWQTFYTEQDFIDMAAYGLNHVRIPIGYWAFQLLDNDPYVQGQEAYMEKALEWARAAGLKAWIDLHGVPGSQNGFDNSGLRDTLEWSYTQSSLDMSIGIIKYLAEKYGGDNYSDVVTGIELVNEPLGPALDMDVVKNYFTEGFWTVRGTGSNTGVIIHDAFQPMHYWDGFMDMPTYWHVILDHHHYQVFSDGELARSIEEHIGNACELGWATQSENLWRVVGEWSAALTDCAPWLNGVGNGARWDGTFAKGTSLSNNCWPHNDVTAWSEEFRYNYRRYIEAQLDSYDQGAGWIFWCYKTENALEWDFVKLTENKLFPQPLDERWFPNQCRYY</sequence>
<dbReference type="Gene3D" id="3.20.20.80">
    <property type="entry name" value="Glycosidases"/>
    <property type="match status" value="1"/>
</dbReference>
<evidence type="ECO:0000259" key="12">
    <source>
        <dbReference type="Pfam" id="PF00150"/>
    </source>
</evidence>
<dbReference type="InterPro" id="IPR050386">
    <property type="entry name" value="Glycosyl_hydrolase_5"/>
</dbReference>
<dbReference type="GO" id="GO:0070879">
    <property type="term" value="P:fungal-type cell wall beta-glucan metabolic process"/>
    <property type="evidence" value="ECO:0007669"/>
    <property type="project" value="EnsemblFungi"/>
</dbReference>
<evidence type="ECO:0000256" key="3">
    <source>
        <dbReference type="ARBA" id="ARBA00022525"/>
    </source>
</evidence>
<keyword evidence="4 11" id="KW-0732">Signal</keyword>
<dbReference type="Proteomes" id="UP000095009">
    <property type="component" value="Unassembled WGS sequence"/>
</dbReference>
<dbReference type="GO" id="GO:0009986">
    <property type="term" value="C:cell surface"/>
    <property type="evidence" value="ECO:0007669"/>
    <property type="project" value="TreeGrafter"/>
</dbReference>
<keyword evidence="3" id="KW-0964">Secreted</keyword>
<evidence type="ECO:0000256" key="10">
    <source>
        <dbReference type="RuleBase" id="RU361153"/>
    </source>
</evidence>
<dbReference type="PANTHER" id="PTHR31297">
    <property type="entry name" value="GLUCAN ENDO-1,6-BETA-GLUCOSIDASE B"/>
    <property type="match status" value="1"/>
</dbReference>
<feature type="domain" description="Glycoside hydrolase family 5" evidence="12">
    <location>
        <begin position="86"/>
        <end position="290"/>
    </location>
</feature>
<evidence type="ECO:0000256" key="7">
    <source>
        <dbReference type="ARBA" id="ARBA00023316"/>
    </source>
</evidence>
<dbReference type="AlphaFoldDB" id="A0A1E3PGA3"/>
<protein>
    <recommendedName>
        <fullName evidence="9">glucan 1,3-beta-glucosidase</fullName>
        <ecNumber evidence="9">3.2.1.58</ecNumber>
    </recommendedName>
</protein>
<gene>
    <name evidence="13" type="ORF">NADFUDRAFT_52092</name>
</gene>
<organism evidence="13 14">
    <name type="scientific">Nadsonia fulvescens var. elongata DSM 6958</name>
    <dbReference type="NCBI Taxonomy" id="857566"/>
    <lineage>
        <taxon>Eukaryota</taxon>
        <taxon>Fungi</taxon>
        <taxon>Dikarya</taxon>
        <taxon>Ascomycota</taxon>
        <taxon>Saccharomycotina</taxon>
        <taxon>Dipodascomycetes</taxon>
        <taxon>Dipodascales</taxon>
        <taxon>Dipodascales incertae sedis</taxon>
        <taxon>Nadsonia</taxon>
    </lineage>
</organism>
<evidence type="ECO:0000256" key="8">
    <source>
        <dbReference type="ARBA" id="ARBA00036824"/>
    </source>
</evidence>
<keyword evidence="7" id="KW-0961">Cell wall biogenesis/degradation</keyword>
<evidence type="ECO:0000256" key="11">
    <source>
        <dbReference type="SAM" id="SignalP"/>
    </source>
</evidence>
<dbReference type="GO" id="GO:0009251">
    <property type="term" value="P:glucan catabolic process"/>
    <property type="evidence" value="ECO:0007669"/>
    <property type="project" value="TreeGrafter"/>
</dbReference>
<dbReference type="SUPFAM" id="SSF51445">
    <property type="entry name" value="(Trans)glycosidases"/>
    <property type="match status" value="1"/>
</dbReference>
<comment type="catalytic activity">
    <reaction evidence="8">
        <text>Successive hydrolysis of beta-D-glucose units from the non-reducing ends of (1-&gt;3)-beta-D-glucans, releasing alpha-glucose.</text>
        <dbReference type="EC" id="3.2.1.58"/>
    </reaction>
</comment>
<dbReference type="GO" id="GO:0005576">
    <property type="term" value="C:extracellular region"/>
    <property type="evidence" value="ECO:0007669"/>
    <property type="project" value="UniProtKB-SubCell"/>
</dbReference>
<comment type="similarity">
    <text evidence="2 10">Belongs to the glycosyl hydrolase 5 (cellulase A) family.</text>
</comment>
<evidence type="ECO:0000256" key="4">
    <source>
        <dbReference type="ARBA" id="ARBA00022729"/>
    </source>
</evidence>
<dbReference type="GO" id="GO:0046557">
    <property type="term" value="F:glucan endo-1,6-beta-glucosidase activity"/>
    <property type="evidence" value="ECO:0007669"/>
    <property type="project" value="EnsemblFungi"/>
</dbReference>
<keyword evidence="6 10" id="KW-0326">Glycosidase</keyword>
<dbReference type="STRING" id="857566.A0A1E3PGA3"/>
<dbReference type="EMBL" id="KV454411">
    <property type="protein sequence ID" value="ODQ64453.1"/>
    <property type="molecule type" value="Genomic_DNA"/>
</dbReference>
<dbReference type="PANTHER" id="PTHR31297:SF1">
    <property type="entry name" value="GLUCAN 1,3-BETA-GLUCOSIDASE I_II-RELATED"/>
    <property type="match status" value="1"/>
</dbReference>
<accession>A0A1E3PGA3</accession>
<dbReference type="InterPro" id="IPR001547">
    <property type="entry name" value="Glyco_hydro_5"/>
</dbReference>